<dbReference type="EMBL" id="BMIL01000008">
    <property type="protein sequence ID" value="GGC70795.1"/>
    <property type="molecule type" value="Genomic_DNA"/>
</dbReference>
<dbReference type="InterPro" id="IPR011467">
    <property type="entry name" value="DUF1573"/>
</dbReference>
<dbReference type="PANTHER" id="PTHR37833">
    <property type="entry name" value="LIPOPROTEIN-RELATED"/>
    <property type="match status" value="1"/>
</dbReference>
<dbReference type="InterPro" id="IPR013783">
    <property type="entry name" value="Ig-like_fold"/>
</dbReference>
<proteinExistence type="predicted"/>
<sequence length="148" mass="15384">MKKMLVLALVAMSFASCQQSSSSAADTADSTGTQISSAMAATDAPVMSFETINYDFGKVKEGEKVQYEFKFTNTGKSPLIISDATATCGCTVPEPPKDPIKPGASAVIKVVFDTMGKAGLQDKVVTITSNGNPSINDVHLTGEVVPAS</sequence>
<reference evidence="2" key="2">
    <citation type="submission" date="2020-09" db="EMBL/GenBank/DDBJ databases">
        <authorList>
            <person name="Sun Q."/>
            <person name="Zhou Y."/>
        </authorList>
    </citation>
    <scope>NUCLEOTIDE SEQUENCE</scope>
    <source>
        <strain evidence="2">CGMCC 1.15343</strain>
    </source>
</reference>
<dbReference type="Pfam" id="PF07610">
    <property type="entry name" value="DUF1573"/>
    <property type="match status" value="1"/>
</dbReference>
<evidence type="ECO:0000313" key="3">
    <source>
        <dbReference type="Proteomes" id="UP000651668"/>
    </source>
</evidence>
<organism evidence="2 3">
    <name type="scientific">Pedobacter quisquiliarum</name>
    <dbReference type="NCBI Taxonomy" id="1834438"/>
    <lineage>
        <taxon>Bacteria</taxon>
        <taxon>Pseudomonadati</taxon>
        <taxon>Bacteroidota</taxon>
        <taxon>Sphingobacteriia</taxon>
        <taxon>Sphingobacteriales</taxon>
        <taxon>Sphingobacteriaceae</taxon>
        <taxon>Pedobacter</taxon>
    </lineage>
</organism>
<comment type="caution">
    <text evidence="2">The sequence shown here is derived from an EMBL/GenBank/DDBJ whole genome shotgun (WGS) entry which is preliminary data.</text>
</comment>
<dbReference type="PROSITE" id="PS51257">
    <property type="entry name" value="PROKAR_LIPOPROTEIN"/>
    <property type="match status" value="1"/>
</dbReference>
<dbReference type="AlphaFoldDB" id="A0A916XG13"/>
<feature type="signal peptide" evidence="1">
    <location>
        <begin position="1"/>
        <end position="24"/>
    </location>
</feature>
<dbReference type="Gene3D" id="2.60.40.10">
    <property type="entry name" value="Immunoglobulins"/>
    <property type="match status" value="1"/>
</dbReference>
<evidence type="ECO:0008006" key="4">
    <source>
        <dbReference type="Google" id="ProtNLM"/>
    </source>
</evidence>
<keyword evidence="1" id="KW-0732">Signal</keyword>
<feature type="chain" id="PRO_5037203600" description="DUF1573 domain-containing protein" evidence="1">
    <location>
        <begin position="25"/>
        <end position="148"/>
    </location>
</feature>
<accession>A0A916XG13</accession>
<evidence type="ECO:0000256" key="1">
    <source>
        <dbReference type="SAM" id="SignalP"/>
    </source>
</evidence>
<dbReference type="Proteomes" id="UP000651668">
    <property type="component" value="Unassembled WGS sequence"/>
</dbReference>
<keyword evidence="3" id="KW-1185">Reference proteome</keyword>
<name>A0A916XG13_9SPHI</name>
<dbReference type="RefSeq" id="WP_188627283.1">
    <property type="nucleotide sequence ID" value="NZ_BMIL01000008.1"/>
</dbReference>
<evidence type="ECO:0000313" key="2">
    <source>
        <dbReference type="EMBL" id="GGC70795.1"/>
    </source>
</evidence>
<dbReference type="PANTHER" id="PTHR37833:SF1">
    <property type="entry name" value="SIGNAL PEPTIDE PROTEIN"/>
    <property type="match status" value="1"/>
</dbReference>
<protein>
    <recommendedName>
        <fullName evidence="4">DUF1573 domain-containing protein</fullName>
    </recommendedName>
</protein>
<gene>
    <name evidence="2" type="ORF">GCM10011387_25310</name>
</gene>
<reference evidence="2" key="1">
    <citation type="journal article" date="2014" name="Int. J. Syst. Evol. Microbiol.">
        <title>Complete genome sequence of Corynebacterium casei LMG S-19264T (=DSM 44701T), isolated from a smear-ripened cheese.</title>
        <authorList>
            <consortium name="US DOE Joint Genome Institute (JGI-PGF)"/>
            <person name="Walter F."/>
            <person name="Albersmeier A."/>
            <person name="Kalinowski J."/>
            <person name="Ruckert C."/>
        </authorList>
    </citation>
    <scope>NUCLEOTIDE SEQUENCE</scope>
    <source>
        <strain evidence="2">CGMCC 1.15343</strain>
    </source>
</reference>